<keyword evidence="5 7" id="KW-0472">Membrane</keyword>
<dbReference type="Proteomes" id="UP001205612">
    <property type="component" value="Unassembled WGS sequence"/>
</dbReference>
<feature type="transmembrane region" description="Helical" evidence="7">
    <location>
        <begin position="390"/>
        <end position="407"/>
    </location>
</feature>
<dbReference type="InterPro" id="IPR036259">
    <property type="entry name" value="MFS_trans_sf"/>
</dbReference>
<feature type="transmembrane region" description="Helical" evidence="7">
    <location>
        <begin position="65"/>
        <end position="87"/>
    </location>
</feature>
<organism evidence="8 9">
    <name type="scientific">Streptomyces pyxinicus</name>
    <dbReference type="NCBI Taxonomy" id="2970331"/>
    <lineage>
        <taxon>Bacteria</taxon>
        <taxon>Bacillati</taxon>
        <taxon>Actinomycetota</taxon>
        <taxon>Actinomycetes</taxon>
        <taxon>Kitasatosporales</taxon>
        <taxon>Streptomycetaceae</taxon>
        <taxon>Streptomyces</taxon>
    </lineage>
</organism>
<comment type="subcellular location">
    <subcellularLocation>
        <location evidence="1">Cell membrane</location>
        <topology evidence="1">Multi-pass membrane protein</topology>
    </subcellularLocation>
</comment>
<evidence type="ECO:0000256" key="5">
    <source>
        <dbReference type="ARBA" id="ARBA00023136"/>
    </source>
</evidence>
<dbReference type="InterPro" id="IPR011701">
    <property type="entry name" value="MFS"/>
</dbReference>
<sequence>MEASDVPLRTGGQSPPAEPARPEAGSRRDTAVLWCTNALDGLGSQASGLVLPLLLLDLGHGPGTAGGFAGVCALAGVLLGPLVAVPADRGHRRALMTGTAVPAALAMAGLALACLGPGRPPLWLLLGLALVERLCSTAYEAAARGTLSRLASEHDLPRAVAGLQAGDHAALVLGPALGGALFGIARFLPFAADAVTYAVTALGTRAIRTPLDTPEGPPPRAFTGDLRSGLAVVLRSPVLRLVLCWSSVASGVLGLLFYTAVFVLGGDSGSTVTGGVLAASGGAGLAGSLVAARVVRRLGAHRALTAATWLLLPPCAALAVAEGPWVWALCFSVMCALLPVVTVVLGTAAVLAAPREAQARAGAVLAAGSAVSAAAAPLCAALLVDRGGGRAAALGAGAVLAVLALHTRLRARAVLRPAGSGGRP</sequence>
<feature type="transmembrane region" description="Helical" evidence="7">
    <location>
        <begin position="94"/>
        <end position="116"/>
    </location>
</feature>
<dbReference type="SUPFAM" id="SSF103473">
    <property type="entry name" value="MFS general substrate transporter"/>
    <property type="match status" value="1"/>
</dbReference>
<keyword evidence="9" id="KW-1185">Reference proteome</keyword>
<keyword evidence="4 7" id="KW-1133">Transmembrane helix</keyword>
<evidence type="ECO:0000256" key="6">
    <source>
        <dbReference type="SAM" id="MobiDB-lite"/>
    </source>
</evidence>
<evidence type="ECO:0000256" key="4">
    <source>
        <dbReference type="ARBA" id="ARBA00022989"/>
    </source>
</evidence>
<evidence type="ECO:0000313" key="9">
    <source>
        <dbReference type="Proteomes" id="UP001205612"/>
    </source>
</evidence>
<dbReference type="RefSeq" id="WP_258782485.1">
    <property type="nucleotide sequence ID" value="NZ_JANUGP010000031.1"/>
</dbReference>
<feature type="transmembrane region" description="Helical" evidence="7">
    <location>
        <begin position="242"/>
        <end position="265"/>
    </location>
</feature>
<feature type="region of interest" description="Disordered" evidence="6">
    <location>
        <begin position="1"/>
        <end position="26"/>
    </location>
</feature>
<keyword evidence="3 7" id="KW-0812">Transmembrane</keyword>
<feature type="transmembrane region" description="Helical" evidence="7">
    <location>
        <begin position="271"/>
        <end position="291"/>
    </location>
</feature>
<evidence type="ECO:0000256" key="7">
    <source>
        <dbReference type="SAM" id="Phobius"/>
    </source>
</evidence>
<evidence type="ECO:0000256" key="3">
    <source>
        <dbReference type="ARBA" id="ARBA00022692"/>
    </source>
</evidence>
<protein>
    <submittedName>
        <fullName evidence="8">MFS transporter</fullName>
    </submittedName>
</protein>
<dbReference type="EMBL" id="JANUGP010000031">
    <property type="protein sequence ID" value="MCS0605369.1"/>
    <property type="molecule type" value="Genomic_DNA"/>
</dbReference>
<evidence type="ECO:0000256" key="1">
    <source>
        <dbReference type="ARBA" id="ARBA00004651"/>
    </source>
</evidence>
<dbReference type="PANTHER" id="PTHR23513">
    <property type="entry name" value="INTEGRAL MEMBRANE EFFLUX PROTEIN-RELATED"/>
    <property type="match status" value="1"/>
</dbReference>
<proteinExistence type="predicted"/>
<gene>
    <name evidence="8" type="ORF">NX794_29805</name>
</gene>
<keyword evidence="2" id="KW-1003">Cell membrane</keyword>
<comment type="caution">
    <text evidence="8">The sequence shown here is derived from an EMBL/GenBank/DDBJ whole genome shotgun (WGS) entry which is preliminary data.</text>
</comment>
<feature type="transmembrane region" description="Helical" evidence="7">
    <location>
        <begin position="363"/>
        <end position="384"/>
    </location>
</feature>
<name>A0ABT2BA30_9ACTN</name>
<feature type="transmembrane region" description="Helical" evidence="7">
    <location>
        <begin position="303"/>
        <end position="320"/>
    </location>
</feature>
<evidence type="ECO:0000256" key="2">
    <source>
        <dbReference type="ARBA" id="ARBA00022475"/>
    </source>
</evidence>
<dbReference type="Gene3D" id="1.20.1250.20">
    <property type="entry name" value="MFS general substrate transporter like domains"/>
    <property type="match status" value="1"/>
</dbReference>
<evidence type="ECO:0000313" key="8">
    <source>
        <dbReference type="EMBL" id="MCS0605369.1"/>
    </source>
</evidence>
<reference evidence="8 9" key="1">
    <citation type="submission" date="2022-08" db="EMBL/GenBank/DDBJ databases">
        <authorList>
            <person name="Somphong A."/>
            <person name="Phongsopitanun W."/>
        </authorList>
    </citation>
    <scope>NUCLEOTIDE SEQUENCE [LARGE SCALE GENOMIC DNA]</scope>
    <source>
        <strain evidence="8 9">LP11</strain>
    </source>
</reference>
<accession>A0ABT2BA30</accession>
<feature type="transmembrane region" description="Helical" evidence="7">
    <location>
        <begin position="326"/>
        <end position="351"/>
    </location>
</feature>
<dbReference type="Pfam" id="PF07690">
    <property type="entry name" value="MFS_1"/>
    <property type="match status" value="1"/>
</dbReference>
<dbReference type="PANTHER" id="PTHR23513:SF6">
    <property type="entry name" value="MAJOR FACILITATOR SUPERFAMILY ASSOCIATED DOMAIN-CONTAINING PROTEIN"/>
    <property type="match status" value="1"/>
</dbReference>